<dbReference type="PANTHER" id="PTHR48475">
    <property type="entry name" value="RIBONUCLEASE H"/>
    <property type="match status" value="1"/>
</dbReference>
<feature type="domain" description="RNase H type-1" evidence="1">
    <location>
        <begin position="12"/>
        <end position="50"/>
    </location>
</feature>
<comment type="caution">
    <text evidence="2">The sequence shown here is derived from an EMBL/GenBank/DDBJ whole genome shotgun (WGS) entry which is preliminary data.</text>
</comment>
<sequence length="105" mass="12243">MQIEGSYETREWSIVQYLKKVKEIIQKYDRCQVHQIPREENERADALSKFGAMVSGIKERKVAVESSWRSPIIKFLKKGVLPGDPEATKRLKFKANRFTMLGEEL</sequence>
<reference evidence="2" key="2">
    <citation type="journal article" date="2024" name="Plant">
        <title>Genomic evolution and insights into agronomic trait innovations of Sesamum species.</title>
        <authorList>
            <person name="Miao H."/>
            <person name="Wang L."/>
            <person name="Qu L."/>
            <person name="Liu H."/>
            <person name="Sun Y."/>
            <person name="Le M."/>
            <person name="Wang Q."/>
            <person name="Wei S."/>
            <person name="Zheng Y."/>
            <person name="Lin W."/>
            <person name="Duan Y."/>
            <person name="Cao H."/>
            <person name="Xiong S."/>
            <person name="Wang X."/>
            <person name="Wei L."/>
            <person name="Li C."/>
            <person name="Ma Q."/>
            <person name="Ju M."/>
            <person name="Zhao R."/>
            <person name="Li G."/>
            <person name="Mu C."/>
            <person name="Tian Q."/>
            <person name="Mei H."/>
            <person name="Zhang T."/>
            <person name="Gao T."/>
            <person name="Zhang H."/>
        </authorList>
    </citation>
    <scope>NUCLEOTIDE SEQUENCE</scope>
    <source>
        <strain evidence="2">G01</strain>
    </source>
</reference>
<dbReference type="PANTHER" id="PTHR48475:SF2">
    <property type="entry name" value="RIBONUCLEASE H"/>
    <property type="match status" value="1"/>
</dbReference>
<organism evidence="2">
    <name type="scientific">Sesamum angustifolium</name>
    <dbReference type="NCBI Taxonomy" id="2727405"/>
    <lineage>
        <taxon>Eukaryota</taxon>
        <taxon>Viridiplantae</taxon>
        <taxon>Streptophyta</taxon>
        <taxon>Embryophyta</taxon>
        <taxon>Tracheophyta</taxon>
        <taxon>Spermatophyta</taxon>
        <taxon>Magnoliopsida</taxon>
        <taxon>eudicotyledons</taxon>
        <taxon>Gunneridae</taxon>
        <taxon>Pentapetalae</taxon>
        <taxon>asterids</taxon>
        <taxon>lamiids</taxon>
        <taxon>Lamiales</taxon>
        <taxon>Pedaliaceae</taxon>
        <taxon>Sesamum</taxon>
    </lineage>
</organism>
<protein>
    <recommendedName>
        <fullName evidence="1">RNase H type-1 domain-containing protein</fullName>
    </recommendedName>
</protein>
<dbReference type="GO" id="GO:0003676">
    <property type="term" value="F:nucleic acid binding"/>
    <property type="evidence" value="ECO:0007669"/>
    <property type="project" value="InterPro"/>
</dbReference>
<gene>
    <name evidence="2" type="ORF">Sangu_0831200</name>
</gene>
<dbReference type="Pfam" id="PF13456">
    <property type="entry name" value="RVT_3"/>
    <property type="match status" value="1"/>
</dbReference>
<evidence type="ECO:0000313" key="2">
    <source>
        <dbReference type="EMBL" id="KAL0359818.1"/>
    </source>
</evidence>
<proteinExistence type="predicted"/>
<dbReference type="InterPro" id="IPR002156">
    <property type="entry name" value="RNaseH_domain"/>
</dbReference>
<dbReference type="EMBL" id="JACGWK010000004">
    <property type="protein sequence ID" value="KAL0359818.1"/>
    <property type="molecule type" value="Genomic_DNA"/>
</dbReference>
<dbReference type="Gene3D" id="3.30.420.10">
    <property type="entry name" value="Ribonuclease H-like superfamily/Ribonuclease H"/>
    <property type="match status" value="1"/>
</dbReference>
<dbReference type="InterPro" id="IPR036397">
    <property type="entry name" value="RNaseH_sf"/>
</dbReference>
<dbReference type="AlphaFoldDB" id="A0AAW2PWH7"/>
<dbReference type="GO" id="GO:0004523">
    <property type="term" value="F:RNA-DNA hybrid ribonuclease activity"/>
    <property type="evidence" value="ECO:0007669"/>
    <property type="project" value="InterPro"/>
</dbReference>
<name>A0AAW2PWH7_9LAMI</name>
<evidence type="ECO:0000259" key="1">
    <source>
        <dbReference type="Pfam" id="PF13456"/>
    </source>
</evidence>
<accession>A0AAW2PWH7</accession>
<reference evidence="2" key="1">
    <citation type="submission" date="2020-06" db="EMBL/GenBank/DDBJ databases">
        <authorList>
            <person name="Li T."/>
            <person name="Hu X."/>
            <person name="Zhang T."/>
            <person name="Song X."/>
            <person name="Zhang H."/>
            <person name="Dai N."/>
            <person name="Sheng W."/>
            <person name="Hou X."/>
            <person name="Wei L."/>
        </authorList>
    </citation>
    <scope>NUCLEOTIDE SEQUENCE</scope>
    <source>
        <strain evidence="2">G01</strain>
        <tissue evidence="2">Leaf</tissue>
    </source>
</reference>